<dbReference type="RefSeq" id="WP_379787907.1">
    <property type="nucleotide sequence ID" value="NZ_JBHSHL010000014.1"/>
</dbReference>
<evidence type="ECO:0000256" key="3">
    <source>
        <dbReference type="ARBA" id="ARBA00022723"/>
    </source>
</evidence>
<reference evidence="5" key="1">
    <citation type="journal article" date="2019" name="Int. J. Syst. Evol. Microbiol.">
        <title>The Global Catalogue of Microorganisms (GCM) 10K type strain sequencing project: providing services to taxonomists for standard genome sequencing and annotation.</title>
        <authorList>
            <consortium name="The Broad Institute Genomics Platform"/>
            <consortium name="The Broad Institute Genome Sequencing Center for Infectious Disease"/>
            <person name="Wu L."/>
            <person name="Ma J."/>
        </authorList>
    </citation>
    <scope>NUCLEOTIDE SEQUENCE [LARGE SCALE GENOMIC DNA]</scope>
    <source>
        <strain evidence="5">CCUG 46385</strain>
    </source>
</reference>
<gene>
    <name evidence="4" type="ORF">ACFO4R_04830</name>
</gene>
<organism evidence="4 5">
    <name type="scientific">Filifactor villosus</name>
    <dbReference type="NCBI Taxonomy" id="29374"/>
    <lineage>
        <taxon>Bacteria</taxon>
        <taxon>Bacillati</taxon>
        <taxon>Bacillota</taxon>
        <taxon>Clostridia</taxon>
        <taxon>Peptostreptococcales</taxon>
        <taxon>Filifactoraceae</taxon>
        <taxon>Filifactor</taxon>
    </lineage>
</organism>
<dbReference type="SUPFAM" id="SSF102705">
    <property type="entry name" value="NIF3 (NGG1p interacting factor 3)-like"/>
    <property type="match status" value="1"/>
</dbReference>
<evidence type="ECO:0000256" key="1">
    <source>
        <dbReference type="ARBA" id="ARBA00006964"/>
    </source>
</evidence>
<evidence type="ECO:0000256" key="2">
    <source>
        <dbReference type="ARBA" id="ARBA00022112"/>
    </source>
</evidence>
<dbReference type="EMBL" id="JBHSHL010000014">
    <property type="protein sequence ID" value="MFC4804401.1"/>
    <property type="molecule type" value="Genomic_DNA"/>
</dbReference>
<dbReference type="Proteomes" id="UP001595916">
    <property type="component" value="Unassembled WGS sequence"/>
</dbReference>
<dbReference type="InterPro" id="IPR002678">
    <property type="entry name" value="DUF34/NIF3"/>
</dbReference>
<protein>
    <recommendedName>
        <fullName evidence="2">GTP cyclohydrolase 1 type 2 homolog</fullName>
    </recommendedName>
</protein>
<evidence type="ECO:0000313" key="4">
    <source>
        <dbReference type="EMBL" id="MFC4804401.1"/>
    </source>
</evidence>
<dbReference type="InterPro" id="IPR036069">
    <property type="entry name" value="DUF34/NIF3_sf"/>
</dbReference>
<dbReference type="PANTHER" id="PTHR13799">
    <property type="entry name" value="NGG1 INTERACTING FACTOR 3"/>
    <property type="match status" value="1"/>
</dbReference>
<dbReference type="PANTHER" id="PTHR13799:SF14">
    <property type="entry name" value="GTP CYCLOHYDROLASE 1 TYPE 2 HOMOLOG"/>
    <property type="match status" value="1"/>
</dbReference>
<dbReference type="Pfam" id="PF01784">
    <property type="entry name" value="DUF34_NIF3"/>
    <property type="match status" value="1"/>
</dbReference>
<dbReference type="NCBIfam" id="TIGR00486">
    <property type="entry name" value="YbgI_SA1388"/>
    <property type="match status" value="1"/>
</dbReference>
<name>A0ABV9QLX9_9FIRM</name>
<keyword evidence="3" id="KW-0479">Metal-binding</keyword>
<evidence type="ECO:0000313" key="5">
    <source>
        <dbReference type="Proteomes" id="UP001595916"/>
    </source>
</evidence>
<proteinExistence type="inferred from homology"/>
<accession>A0ABV9QLX9</accession>
<dbReference type="Gene3D" id="3.40.1390.30">
    <property type="entry name" value="NIF3 (NGG1p interacting factor 3)-like"/>
    <property type="match status" value="2"/>
</dbReference>
<comment type="similarity">
    <text evidence="1">Belongs to the GTP cyclohydrolase I type 2/NIF3 family.</text>
</comment>
<sequence length="259" mass="29307">MLLRELVEKLDALTRVESCYSWDNSGLIIGDLNKDINRILLCLELTDEVLEEARGLNVQLIISHHPVIFSPTKRFVREIERGNLVYDLIASSIASYTAHTNFDMLEGGLNDYVLNLLGVGERRELYDGEDRPIGRVFSLPEPVKVSEFAKRIKETLDLPEIRIVAKSDRYVKKIGIVTGSGMDVLLNAQERLFELFLTGDVKYHQALDAMNKGYCVIDGGHYGTEKLFSEAMFTLVDGYLDGVEIIKSKVNVNPFQYLE</sequence>
<comment type="caution">
    <text evidence="4">The sequence shown here is derived from an EMBL/GenBank/DDBJ whole genome shotgun (WGS) entry which is preliminary data.</text>
</comment>
<keyword evidence="5" id="KW-1185">Reference proteome</keyword>